<dbReference type="EMBL" id="QVQA01000314">
    <property type="protein sequence ID" value="KAF5092849.1"/>
    <property type="molecule type" value="Genomic_DNA"/>
</dbReference>
<comment type="caution">
    <text evidence="1">The sequence shown here is derived from an EMBL/GenBank/DDBJ whole genome shotgun (WGS) entry which is preliminary data.</text>
</comment>
<organism evidence="1 2">
    <name type="scientific">Geotrichum galactomycetum</name>
    <dbReference type="NCBI Taxonomy" id="27317"/>
    <lineage>
        <taxon>Eukaryota</taxon>
        <taxon>Fungi</taxon>
        <taxon>Dikarya</taxon>
        <taxon>Ascomycota</taxon>
        <taxon>Saccharomycotina</taxon>
        <taxon>Dipodascomycetes</taxon>
        <taxon>Dipodascales</taxon>
        <taxon>Dipodascaceae</taxon>
        <taxon>Geotrichum</taxon>
    </lineage>
</organism>
<keyword evidence="2" id="KW-1185">Reference proteome</keyword>
<reference evidence="1 2" key="1">
    <citation type="journal article" date="2020" name="Front. Microbiol.">
        <title>Phenotypic and Genetic Characterization of the Cheese Ripening Yeast Geotrichum candidum.</title>
        <authorList>
            <person name="Perkins V."/>
            <person name="Vignola S."/>
            <person name="Lessard M.H."/>
            <person name="Plante P.L."/>
            <person name="Corbeil J."/>
            <person name="Dugat-Bony E."/>
            <person name="Frenette M."/>
            <person name="Labrie S."/>
        </authorList>
    </citation>
    <scope>NUCLEOTIDE SEQUENCE [LARGE SCALE GENOMIC DNA]</scope>
    <source>
        <strain evidence="1 2">LMA-1147</strain>
    </source>
</reference>
<dbReference type="Proteomes" id="UP000744676">
    <property type="component" value="Unassembled WGS sequence"/>
</dbReference>
<evidence type="ECO:0000313" key="1">
    <source>
        <dbReference type="EMBL" id="KAF5092849.1"/>
    </source>
</evidence>
<proteinExistence type="predicted"/>
<gene>
    <name evidence="1" type="ORF">D0Z00_004378</name>
</gene>
<evidence type="ECO:0000313" key="2">
    <source>
        <dbReference type="Proteomes" id="UP000744676"/>
    </source>
</evidence>
<name>A0ACB6UYK6_9ASCO</name>
<sequence>MAIFNRGRSHSTTAPLLSDHTHQRPAYALHNAASAPNLVQEHSPAAQRIREAEYLRKHPHLLATLYSALSENSLHPPDYASLAPVMPRYAVYPRPEEGREDLPGYSPAVYRESLMCRKLELNTPYMSSGQRSWQLVYVQLNNTQLNIYGVSQASQTSVSTSTSAPRRKLSSLSGYEDIAAVTLSRENPHSLPGTLLGPLRVDSLLRSYTLQYAEAGVATDYSKRPNVMRVRAEGEQFLLENTSQEDLIAWTNTLQTGIDVALPVEERALPRCRMIPRRRRRSDRNRTTTRDNIAATNNSAQSAPSYLSRLVQRLRSRRDEAKNRTTSAPATPLVPVSRAGSSPALHTIGGGGASDFDAASDRASISADENEHDAPNDLANETPEEEEDEIYAAAEESDDADDVADLIDHYTDDSASSSSLEDDDDYLSAEEKVWEPERTEQSRKSFLKYAYRCLYPLPATSTWVDKKVVHRGHKYIVTKDALQRINETPLVY</sequence>
<accession>A0ACB6UYK6</accession>
<protein>
    <submittedName>
        <fullName evidence="1">Uncharacterized protein</fullName>
    </submittedName>
</protein>